<evidence type="ECO:0000259" key="1">
    <source>
        <dbReference type="Pfam" id="PF13638"/>
    </source>
</evidence>
<dbReference type="KEGG" id="wic:J056_000938"/>
<dbReference type="Gene3D" id="3.40.50.1010">
    <property type="entry name" value="5'-nuclease"/>
    <property type="match status" value="1"/>
</dbReference>
<dbReference type="InterPro" id="IPR002716">
    <property type="entry name" value="PIN_dom"/>
</dbReference>
<gene>
    <name evidence="2" type="ORF">J056_000938</name>
</gene>
<keyword evidence="3" id="KW-1185">Reference proteome</keyword>
<dbReference type="AlphaFoldDB" id="R9AE43"/>
<organism evidence="2 3">
    <name type="scientific">Wallemia ichthyophaga (strain EXF-994 / CBS 113033)</name>
    <dbReference type="NCBI Taxonomy" id="1299270"/>
    <lineage>
        <taxon>Eukaryota</taxon>
        <taxon>Fungi</taxon>
        <taxon>Dikarya</taxon>
        <taxon>Basidiomycota</taxon>
        <taxon>Wallemiomycotina</taxon>
        <taxon>Wallemiomycetes</taxon>
        <taxon>Wallemiales</taxon>
        <taxon>Wallemiaceae</taxon>
        <taxon>Wallemia</taxon>
    </lineage>
</organism>
<dbReference type="RefSeq" id="XP_009268841.1">
    <property type="nucleotide sequence ID" value="XM_009270566.1"/>
</dbReference>
<reference evidence="3" key="1">
    <citation type="journal article" date="2013" name="BMC Genomics">
        <title>Genome and transcriptome sequencing of the halophilic fungus Wallemia ichthyophaga: haloadaptations present and absent.</title>
        <authorList>
            <person name="Zajc J."/>
            <person name="Liu Y."/>
            <person name="Dai W."/>
            <person name="Yang Z."/>
            <person name="Hu J."/>
            <person name="Gostincar C."/>
            <person name="Gunde-Cimerman N."/>
        </authorList>
    </citation>
    <scope>NUCLEOTIDE SEQUENCE [LARGE SCALE GENOMIC DNA]</scope>
    <source>
        <strain evidence="3">EXF-994 / CBS 113033</strain>
    </source>
</reference>
<evidence type="ECO:0000313" key="3">
    <source>
        <dbReference type="Proteomes" id="UP000014064"/>
    </source>
</evidence>
<dbReference type="OMA" id="IMIPLHA"/>
<dbReference type="GeneID" id="20373890"/>
<dbReference type="Proteomes" id="UP000014064">
    <property type="component" value="Unassembled WGS sequence"/>
</dbReference>
<dbReference type="EMBL" id="KE007235">
    <property type="protein sequence ID" value="EOR00400.1"/>
    <property type="molecule type" value="Genomic_DNA"/>
</dbReference>
<evidence type="ECO:0000313" key="2">
    <source>
        <dbReference type="EMBL" id="EOR00400.1"/>
    </source>
</evidence>
<protein>
    <recommendedName>
        <fullName evidence="1">PIN domain-containing protein</fullName>
    </recommendedName>
</protein>
<proteinExistence type="predicted"/>
<dbReference type="OrthoDB" id="69928at2759"/>
<dbReference type="Pfam" id="PF13638">
    <property type="entry name" value="PIN_4"/>
    <property type="match status" value="1"/>
</dbReference>
<sequence>MTSIQKAMGLEFLKYKVSNLEGSVEYKQSVVVDVTALLYGIEVLKRWIHDKTHVIMIPLHAINSLDVFKGMGDDDIQYRSRNASAFIEKELKKQTIKLQESIPLTSNHYTNIINSLKLTSNASKLVVVGTGADVDRLNTDEITQHTQQSGYDVDLLLPAEIEDAALWSKQRKLKYLNKSKKK</sequence>
<feature type="domain" description="PIN" evidence="1">
    <location>
        <begin position="30"/>
        <end position="101"/>
    </location>
</feature>
<dbReference type="HOGENOM" id="CLU_1483114_0_0_1"/>
<name>R9AE43_WALI9</name>
<accession>R9AE43</accession>